<gene>
    <name evidence="1" type="ORF">GCM10022224_017280</name>
</gene>
<evidence type="ECO:0008006" key="3">
    <source>
        <dbReference type="Google" id="ProtNLM"/>
    </source>
</evidence>
<dbReference type="Proteomes" id="UP001500902">
    <property type="component" value="Unassembled WGS sequence"/>
</dbReference>
<proteinExistence type="predicted"/>
<name>A0ABP7BDK6_9ACTN</name>
<dbReference type="EMBL" id="BAAAZP010000027">
    <property type="protein sequence ID" value="GAA3654813.1"/>
    <property type="molecule type" value="Genomic_DNA"/>
</dbReference>
<accession>A0ABP7BDK6</accession>
<evidence type="ECO:0000313" key="1">
    <source>
        <dbReference type="EMBL" id="GAA3654813.1"/>
    </source>
</evidence>
<reference evidence="2" key="1">
    <citation type="journal article" date="2019" name="Int. J. Syst. Evol. Microbiol.">
        <title>The Global Catalogue of Microorganisms (GCM) 10K type strain sequencing project: providing services to taxonomists for standard genome sequencing and annotation.</title>
        <authorList>
            <consortium name="The Broad Institute Genomics Platform"/>
            <consortium name="The Broad Institute Genome Sequencing Center for Infectious Disease"/>
            <person name="Wu L."/>
            <person name="Ma J."/>
        </authorList>
    </citation>
    <scope>NUCLEOTIDE SEQUENCE [LARGE SCALE GENOMIC DNA]</scope>
    <source>
        <strain evidence="2">JCM 16904</strain>
    </source>
</reference>
<keyword evidence="2" id="KW-1185">Reference proteome</keyword>
<organism evidence="1 2">
    <name type="scientific">Nonomuraea antimicrobica</name>
    <dbReference type="NCBI Taxonomy" id="561173"/>
    <lineage>
        <taxon>Bacteria</taxon>
        <taxon>Bacillati</taxon>
        <taxon>Actinomycetota</taxon>
        <taxon>Actinomycetes</taxon>
        <taxon>Streptosporangiales</taxon>
        <taxon>Streptosporangiaceae</taxon>
        <taxon>Nonomuraea</taxon>
    </lineage>
</organism>
<evidence type="ECO:0000313" key="2">
    <source>
        <dbReference type="Proteomes" id="UP001500902"/>
    </source>
</evidence>
<protein>
    <recommendedName>
        <fullName evidence="3">Transposase, Mutator family</fullName>
    </recommendedName>
</protein>
<comment type="caution">
    <text evidence="1">The sequence shown here is derived from an EMBL/GenBank/DDBJ whole genome shotgun (WGS) entry which is preliminary data.</text>
</comment>
<sequence>MAVNGIVPAAGDYLEDTLAAASPDLLRTMIREFAQRMMDAEVEQLCGAGYGEVSSERVNTAMATAPAHGTPAPGALNWPCPGYGRAPTSRTSCWTSDAGPSGR</sequence>